<evidence type="ECO:0000313" key="2">
    <source>
        <dbReference type="EMBL" id="NER18005.1"/>
    </source>
</evidence>
<dbReference type="InterPro" id="IPR036116">
    <property type="entry name" value="FN3_sf"/>
</dbReference>
<dbReference type="PROSITE" id="PS51257">
    <property type="entry name" value="PROKAR_LIPOPROTEIN"/>
    <property type="match status" value="1"/>
</dbReference>
<name>A0A6M0CJA6_9FLAO</name>
<gene>
    <name evidence="2" type="ORF">GWK10_12335</name>
</gene>
<dbReference type="Proteomes" id="UP000474296">
    <property type="component" value="Unassembled WGS sequence"/>
</dbReference>
<sequence length="228" mass="24665">MKFMKRMLAATLVLALITISCKKDDGPPPNPTAATLIFPEENSECNEGTILSATQSTVTFRWTMSNATNDYVVTLTNLDTNTTSTEQSTTNEVDITINRGTPYSWSVTSNGVVNTDPAESPTWRFYNAGPGIVSHPPFPASTPSPEMGATVPSGSITLRWQAADVDNDIASYDVVFDTVSPPVQAVGNVTTAEQIVNTSASTTYYWQITTNDSQGNKSKSQIFQFKTN</sequence>
<keyword evidence="3" id="KW-1185">Reference proteome</keyword>
<evidence type="ECO:0000256" key="1">
    <source>
        <dbReference type="SAM" id="SignalP"/>
    </source>
</evidence>
<dbReference type="AlphaFoldDB" id="A0A6M0CJA6"/>
<dbReference type="Gene3D" id="2.60.40.10">
    <property type="entry name" value="Immunoglobulins"/>
    <property type="match status" value="1"/>
</dbReference>
<dbReference type="InterPro" id="IPR013783">
    <property type="entry name" value="Ig-like_fold"/>
</dbReference>
<reference evidence="2 3" key="1">
    <citation type="submission" date="2020-01" db="EMBL/GenBank/DDBJ databases">
        <title>Spongiivirga citrea KCTC 32990T.</title>
        <authorList>
            <person name="Wang G."/>
        </authorList>
    </citation>
    <scope>NUCLEOTIDE SEQUENCE [LARGE SCALE GENOMIC DNA]</scope>
    <source>
        <strain evidence="2 3">KCTC 32990</strain>
    </source>
</reference>
<feature type="chain" id="PRO_5026951990" description="Fibronectin type-III domain-containing protein" evidence="1">
    <location>
        <begin position="24"/>
        <end position="228"/>
    </location>
</feature>
<dbReference type="RefSeq" id="WP_164032692.1">
    <property type="nucleotide sequence ID" value="NZ_JAABOQ010000005.1"/>
</dbReference>
<accession>A0A6M0CJA6</accession>
<dbReference type="EMBL" id="JAABOQ010000005">
    <property type="protein sequence ID" value="NER18005.1"/>
    <property type="molecule type" value="Genomic_DNA"/>
</dbReference>
<dbReference type="SUPFAM" id="SSF49265">
    <property type="entry name" value="Fibronectin type III"/>
    <property type="match status" value="1"/>
</dbReference>
<evidence type="ECO:0008006" key="4">
    <source>
        <dbReference type="Google" id="ProtNLM"/>
    </source>
</evidence>
<evidence type="ECO:0000313" key="3">
    <source>
        <dbReference type="Proteomes" id="UP000474296"/>
    </source>
</evidence>
<keyword evidence="1" id="KW-0732">Signal</keyword>
<comment type="caution">
    <text evidence="2">The sequence shown here is derived from an EMBL/GenBank/DDBJ whole genome shotgun (WGS) entry which is preliminary data.</text>
</comment>
<feature type="signal peptide" evidence="1">
    <location>
        <begin position="1"/>
        <end position="23"/>
    </location>
</feature>
<organism evidence="2 3">
    <name type="scientific">Spongiivirga citrea</name>
    <dbReference type="NCBI Taxonomy" id="1481457"/>
    <lineage>
        <taxon>Bacteria</taxon>
        <taxon>Pseudomonadati</taxon>
        <taxon>Bacteroidota</taxon>
        <taxon>Flavobacteriia</taxon>
        <taxon>Flavobacteriales</taxon>
        <taxon>Flavobacteriaceae</taxon>
        <taxon>Spongiivirga</taxon>
    </lineage>
</organism>
<protein>
    <recommendedName>
        <fullName evidence="4">Fibronectin type-III domain-containing protein</fullName>
    </recommendedName>
</protein>
<proteinExistence type="predicted"/>